<feature type="transmembrane region" description="Helical" evidence="1">
    <location>
        <begin position="82"/>
        <end position="105"/>
    </location>
</feature>
<feature type="transmembrane region" description="Helical" evidence="1">
    <location>
        <begin position="203"/>
        <end position="220"/>
    </location>
</feature>
<feature type="transmembrane region" description="Helical" evidence="1">
    <location>
        <begin position="6"/>
        <end position="35"/>
    </location>
</feature>
<feature type="transmembrane region" description="Helical" evidence="1">
    <location>
        <begin position="168"/>
        <end position="191"/>
    </location>
</feature>
<feature type="transmembrane region" description="Helical" evidence="1">
    <location>
        <begin position="56"/>
        <end position="76"/>
    </location>
</feature>
<dbReference type="PANTHER" id="PTHR42208">
    <property type="entry name" value="HEAVY METAL TRANSPORTER-RELATED"/>
    <property type="match status" value="1"/>
</dbReference>
<proteinExistence type="predicted"/>
<sequence length="221" mass="23223">MIELSLIGAFLVGLLGGGHCAGMCGGIVAAVTMTLPKSRPKIGFLLAYNVGRISSYALVGVLAGAIGASSFFLEHVLPIERILYGLASVMLIVLGLYLAGIWQGVTKLEKVGSIIWKRLQPLSKRFLPVTTISQAFLLGTIWGWLPCGLVYSVLVAALATGSPTEGGMLMLAFGLGTLPVLLAMGMAAVGLKTWLQNIWVRRVSGLLVLGSGVVGLIRLFN</sequence>
<evidence type="ECO:0000313" key="3">
    <source>
        <dbReference type="EMBL" id="BCM26093.1"/>
    </source>
</evidence>
<gene>
    <name evidence="3" type="ORF">ZMTM_23520</name>
</gene>
<dbReference type="InterPro" id="IPR039447">
    <property type="entry name" value="UreH-like_TM_dom"/>
</dbReference>
<dbReference type="Proteomes" id="UP000826722">
    <property type="component" value="Chromosome"/>
</dbReference>
<keyword evidence="1" id="KW-0472">Membrane</keyword>
<accession>A0A8D5G521</accession>
<keyword evidence="1" id="KW-1133">Transmembrane helix</keyword>
<reference evidence="3" key="1">
    <citation type="journal article" date="2021" name="Arch. Microbiol.">
        <title>Methyloradius palustris gen. nov., sp. nov., a methanol-oxidizing bacterium isolated from snow.</title>
        <authorList>
            <person name="Miyadera T."/>
            <person name="Kojima H."/>
            <person name="Fukui M."/>
        </authorList>
    </citation>
    <scope>NUCLEOTIDE SEQUENCE</scope>
    <source>
        <strain evidence="3">Zm11</strain>
    </source>
</reference>
<dbReference type="AlphaFoldDB" id="A0A8D5G521"/>
<dbReference type="Pfam" id="PF13386">
    <property type="entry name" value="DsbD_2"/>
    <property type="match status" value="1"/>
</dbReference>
<dbReference type="KEGG" id="mpau:ZMTM_23520"/>
<evidence type="ECO:0000313" key="4">
    <source>
        <dbReference type="Proteomes" id="UP000826722"/>
    </source>
</evidence>
<feature type="domain" description="Urease accessory protein UreH-like transmembrane" evidence="2">
    <location>
        <begin position="9"/>
        <end position="213"/>
    </location>
</feature>
<dbReference type="EMBL" id="AP024110">
    <property type="protein sequence ID" value="BCM26093.1"/>
    <property type="molecule type" value="Genomic_DNA"/>
</dbReference>
<keyword evidence="4" id="KW-1185">Reference proteome</keyword>
<dbReference type="RefSeq" id="WP_221764115.1">
    <property type="nucleotide sequence ID" value="NZ_AP024110.1"/>
</dbReference>
<evidence type="ECO:0000256" key="1">
    <source>
        <dbReference type="SAM" id="Phobius"/>
    </source>
</evidence>
<protein>
    <submittedName>
        <fullName evidence="3">Cytochrome biogenesis protein</fullName>
    </submittedName>
</protein>
<keyword evidence="1" id="KW-0812">Transmembrane</keyword>
<name>A0A8D5G521_9PROT</name>
<evidence type="ECO:0000259" key="2">
    <source>
        <dbReference type="Pfam" id="PF13386"/>
    </source>
</evidence>
<dbReference type="PANTHER" id="PTHR42208:SF1">
    <property type="entry name" value="HEAVY METAL TRANSPORTER"/>
    <property type="match status" value="1"/>
</dbReference>
<organism evidence="3 4">
    <name type="scientific">Methyloradius palustris</name>
    <dbReference type="NCBI Taxonomy" id="2778876"/>
    <lineage>
        <taxon>Bacteria</taxon>
        <taxon>Pseudomonadati</taxon>
        <taxon>Pseudomonadota</taxon>
        <taxon>Betaproteobacteria</taxon>
        <taxon>Nitrosomonadales</taxon>
        <taxon>Methylophilaceae</taxon>
        <taxon>Methyloradius</taxon>
    </lineage>
</organism>